<dbReference type="SUPFAM" id="SSF54637">
    <property type="entry name" value="Thioesterase/thiol ester dehydrase-isomerase"/>
    <property type="match status" value="2"/>
</dbReference>
<evidence type="ECO:0000256" key="1">
    <source>
        <dbReference type="SAM" id="MobiDB-lite"/>
    </source>
</evidence>
<dbReference type="EMBL" id="VDLX02000006">
    <property type="protein sequence ID" value="KAB8193978.1"/>
    <property type="molecule type" value="Genomic_DNA"/>
</dbReference>
<dbReference type="Gene3D" id="3.10.129.10">
    <property type="entry name" value="Hotdog Thioesterase"/>
    <property type="match status" value="2"/>
</dbReference>
<comment type="caution">
    <text evidence="3">The sequence shown here is derived from an EMBL/GenBank/DDBJ whole genome shotgun (WGS) entry which is preliminary data.</text>
</comment>
<dbReference type="OrthoDB" id="7183822at2"/>
<gene>
    <name evidence="3" type="ORF">FH608_017415</name>
</gene>
<reference evidence="3 4" key="1">
    <citation type="submission" date="2019-10" db="EMBL/GenBank/DDBJ databases">
        <title>Nonomuraea sp. nov., isolated from Phyllanthus amarus.</title>
        <authorList>
            <person name="Klykleung N."/>
            <person name="Tanasupawat S."/>
        </authorList>
    </citation>
    <scope>NUCLEOTIDE SEQUENCE [LARGE SCALE GENOMIC DNA]</scope>
    <source>
        <strain evidence="3 4">PA1-10</strain>
    </source>
</reference>
<evidence type="ECO:0000313" key="4">
    <source>
        <dbReference type="Proteomes" id="UP000312512"/>
    </source>
</evidence>
<dbReference type="Proteomes" id="UP000312512">
    <property type="component" value="Unassembled WGS sequence"/>
</dbReference>
<dbReference type="InterPro" id="IPR039569">
    <property type="entry name" value="FAS1-like_DH_region"/>
</dbReference>
<dbReference type="InterPro" id="IPR052741">
    <property type="entry name" value="Mitochondrial_HTD2"/>
</dbReference>
<feature type="region of interest" description="Disordered" evidence="1">
    <location>
        <begin position="275"/>
        <end position="338"/>
    </location>
</feature>
<protein>
    <recommendedName>
        <fullName evidence="2">FAS1-like dehydratase domain-containing protein</fullName>
    </recommendedName>
</protein>
<dbReference type="RefSeq" id="WP_139631583.1">
    <property type="nucleotide sequence ID" value="NZ_VDLX02000006.1"/>
</dbReference>
<accession>A0A5C4WHA0</accession>
<feature type="compositionally biased region" description="Low complexity" evidence="1">
    <location>
        <begin position="171"/>
        <end position="185"/>
    </location>
</feature>
<evidence type="ECO:0000259" key="2">
    <source>
        <dbReference type="Pfam" id="PF13452"/>
    </source>
</evidence>
<proteinExistence type="predicted"/>
<sequence length="338" mass="35382">MSWEPRTVTTTETLDPHPVAALSALLDDGLPAPGPGDALPPLWHWLALARWPRSSELGQDGHPARGSFLPPVELPRRMFAGGEVAFHAPLAVGGTVRRESSVASVTEKSGRSGRLVIVAVATRLYDERGRLAIEERQDLVYREAGPSGVPGEGLPGVPAQGSSGVSGEGPSGAAADWPSGVAASGPAGAPLTRAGAWAWDLATDPVLLMRFSAATCNPHRIHYDWPYVTGVEGYPGLVVHGPLMALALAEVPRLEGHTALVRRLRHRNRSPLFCGHPAHLRRAHPAGPPTLEPAEPPTLGPAGAPTPDPSRPLTLGVFGPGPEPHSTLTIEWEGGGDA</sequence>
<dbReference type="GO" id="GO:0019171">
    <property type="term" value="F:(3R)-hydroxyacyl-[acyl-carrier-protein] dehydratase activity"/>
    <property type="evidence" value="ECO:0007669"/>
    <property type="project" value="TreeGrafter"/>
</dbReference>
<feature type="region of interest" description="Disordered" evidence="1">
    <location>
        <begin position="144"/>
        <end position="185"/>
    </location>
</feature>
<dbReference type="PANTHER" id="PTHR28152">
    <property type="entry name" value="HYDROXYACYL-THIOESTER DEHYDRATASE TYPE 2, MITOCHONDRIAL"/>
    <property type="match status" value="1"/>
</dbReference>
<dbReference type="AlphaFoldDB" id="A0A5C4WHA0"/>
<dbReference type="InterPro" id="IPR029069">
    <property type="entry name" value="HotDog_dom_sf"/>
</dbReference>
<dbReference type="PANTHER" id="PTHR28152:SF1">
    <property type="entry name" value="HYDROXYACYL-THIOESTER DEHYDRATASE TYPE 2, MITOCHONDRIAL"/>
    <property type="match status" value="1"/>
</dbReference>
<organism evidence="3 4">
    <name type="scientific">Nonomuraea phyllanthi</name>
    <dbReference type="NCBI Taxonomy" id="2219224"/>
    <lineage>
        <taxon>Bacteria</taxon>
        <taxon>Bacillati</taxon>
        <taxon>Actinomycetota</taxon>
        <taxon>Actinomycetes</taxon>
        <taxon>Streptosporangiales</taxon>
        <taxon>Streptosporangiaceae</taxon>
        <taxon>Nonomuraea</taxon>
    </lineage>
</organism>
<feature type="compositionally biased region" description="Pro residues" evidence="1">
    <location>
        <begin position="286"/>
        <end position="310"/>
    </location>
</feature>
<keyword evidence="4" id="KW-1185">Reference proteome</keyword>
<evidence type="ECO:0000313" key="3">
    <source>
        <dbReference type="EMBL" id="KAB8193978.1"/>
    </source>
</evidence>
<feature type="domain" description="FAS1-like dehydratase" evidence="2">
    <location>
        <begin position="70"/>
        <end position="132"/>
    </location>
</feature>
<dbReference type="Pfam" id="PF13452">
    <property type="entry name" value="FAS1_DH_region"/>
    <property type="match status" value="1"/>
</dbReference>
<name>A0A5C4WHA0_9ACTN</name>